<evidence type="ECO:0000313" key="3">
    <source>
        <dbReference type="Proteomes" id="UP000215453"/>
    </source>
</evidence>
<protein>
    <recommendedName>
        <fullName evidence="1">F-box domain-containing protein</fullName>
    </recommendedName>
</protein>
<dbReference type="PROSITE" id="PS50181">
    <property type="entry name" value="FBOX"/>
    <property type="match status" value="1"/>
</dbReference>
<dbReference type="EMBL" id="LT882676">
    <property type="protein sequence ID" value="SMY20529.1"/>
    <property type="molecule type" value="Genomic_DNA"/>
</dbReference>
<dbReference type="InterPro" id="IPR036047">
    <property type="entry name" value="F-box-like_dom_sf"/>
</dbReference>
<dbReference type="AlphaFoldDB" id="A0A1Y6LA95"/>
<name>A0A1Y6LA95_ZYMTR</name>
<dbReference type="SUPFAM" id="SSF81383">
    <property type="entry name" value="F-box domain"/>
    <property type="match status" value="1"/>
</dbReference>
<organism evidence="2 3">
    <name type="scientific">Zymoseptoria tritici ST99CH_1A5</name>
    <dbReference type="NCBI Taxonomy" id="1276529"/>
    <lineage>
        <taxon>Eukaryota</taxon>
        <taxon>Fungi</taxon>
        <taxon>Dikarya</taxon>
        <taxon>Ascomycota</taxon>
        <taxon>Pezizomycotina</taxon>
        <taxon>Dothideomycetes</taxon>
        <taxon>Dothideomycetidae</taxon>
        <taxon>Mycosphaerellales</taxon>
        <taxon>Mycosphaerellaceae</taxon>
        <taxon>Zymoseptoria</taxon>
    </lineage>
</organism>
<sequence>MSLEALPAEPIGRILALLDTKSIKRLRLVSHEICSPANSSLLSKISLGYSTNAIDTANAITAHGHIASCGRSLAFNVAIFPRYRAFDEWNPDWEQHNAPSLEGFNLYKMLGGNQRRMLTGAGVADA</sequence>
<accession>A0A1Y6LA95</accession>
<proteinExistence type="predicted"/>
<dbReference type="InterPro" id="IPR001810">
    <property type="entry name" value="F-box_dom"/>
</dbReference>
<feature type="domain" description="F-box" evidence="1">
    <location>
        <begin position="1"/>
        <end position="45"/>
    </location>
</feature>
<dbReference type="Proteomes" id="UP000215453">
    <property type="component" value="Chromosome 1"/>
</dbReference>
<evidence type="ECO:0000259" key="1">
    <source>
        <dbReference type="PROSITE" id="PS50181"/>
    </source>
</evidence>
<reference evidence="2 3" key="1">
    <citation type="submission" date="2016-10" db="EMBL/GenBank/DDBJ databases">
        <authorList>
            <person name="Varghese N."/>
        </authorList>
    </citation>
    <scope>NUCLEOTIDE SEQUENCE [LARGE SCALE GENOMIC DNA]</scope>
</reference>
<gene>
    <name evidence="2" type="ORF">ZT1A5_G1964</name>
</gene>
<evidence type="ECO:0000313" key="2">
    <source>
        <dbReference type="EMBL" id="SMY20529.1"/>
    </source>
</evidence>